<organism evidence="7 8">
    <name type="scientific">Chlamydomonas incerta</name>
    <dbReference type="NCBI Taxonomy" id="51695"/>
    <lineage>
        <taxon>Eukaryota</taxon>
        <taxon>Viridiplantae</taxon>
        <taxon>Chlorophyta</taxon>
        <taxon>core chlorophytes</taxon>
        <taxon>Chlorophyceae</taxon>
        <taxon>CS clade</taxon>
        <taxon>Chlamydomonadales</taxon>
        <taxon>Chlamydomonadaceae</taxon>
        <taxon>Chlamydomonas</taxon>
    </lineage>
</organism>
<evidence type="ECO:0000256" key="3">
    <source>
        <dbReference type="ARBA" id="ARBA00022692"/>
    </source>
</evidence>
<name>A0A835VP86_CHLIN</name>
<keyword evidence="5 6" id="KW-0472">Membrane</keyword>
<dbReference type="EMBL" id="JAEHOC010000098">
    <property type="protein sequence ID" value="KAG2422650.1"/>
    <property type="molecule type" value="Genomic_DNA"/>
</dbReference>
<dbReference type="PANTHER" id="PTHR21346">
    <property type="entry name" value="FUN14 DOMAIN CONTAINING"/>
    <property type="match status" value="1"/>
</dbReference>
<evidence type="ECO:0000256" key="2">
    <source>
        <dbReference type="ARBA" id="ARBA00009160"/>
    </source>
</evidence>
<keyword evidence="8" id="KW-1185">Reference proteome</keyword>
<evidence type="ECO:0000256" key="6">
    <source>
        <dbReference type="SAM" id="Phobius"/>
    </source>
</evidence>
<evidence type="ECO:0000313" key="7">
    <source>
        <dbReference type="EMBL" id="KAG2422650.1"/>
    </source>
</evidence>
<evidence type="ECO:0008006" key="9">
    <source>
        <dbReference type="Google" id="ProtNLM"/>
    </source>
</evidence>
<evidence type="ECO:0000313" key="8">
    <source>
        <dbReference type="Proteomes" id="UP000650467"/>
    </source>
</evidence>
<dbReference type="Proteomes" id="UP000650467">
    <property type="component" value="Unassembled WGS sequence"/>
</dbReference>
<comment type="caution">
    <text evidence="7">The sequence shown here is derived from an EMBL/GenBank/DDBJ whole genome shotgun (WGS) entry which is preliminary data.</text>
</comment>
<comment type="subcellular location">
    <subcellularLocation>
        <location evidence="1">Membrane</location>
    </subcellularLocation>
</comment>
<dbReference type="InterPro" id="IPR007014">
    <property type="entry name" value="FUN14"/>
</dbReference>
<keyword evidence="3 6" id="KW-0812">Transmembrane</keyword>
<proteinExistence type="inferred from homology"/>
<dbReference type="OrthoDB" id="533930at2759"/>
<reference evidence="7" key="1">
    <citation type="journal article" date="2020" name="bioRxiv">
        <title>Comparative genomics of Chlamydomonas.</title>
        <authorList>
            <person name="Craig R.J."/>
            <person name="Hasan A.R."/>
            <person name="Ness R.W."/>
            <person name="Keightley P.D."/>
        </authorList>
    </citation>
    <scope>NUCLEOTIDE SEQUENCE</scope>
    <source>
        <strain evidence="7">SAG 7.73</strain>
    </source>
</reference>
<dbReference type="AlphaFoldDB" id="A0A835VP86"/>
<keyword evidence="4 6" id="KW-1133">Transmembrane helix</keyword>
<protein>
    <recommendedName>
        <fullName evidence="9">FUN14 family protein</fullName>
    </recommendedName>
</protein>
<accession>A0A835VP86</accession>
<sequence>MLSQLLGDQGAAWVAHIWPVVQPAGISGVVGYASGLLVRKVVQMVVLAAAILITAVQGLAYLGWVTVHWDRVTADVQKLIGGGSEGGMDASQLLALLTDRLTAVASQGLPSVAGFSTGLTLAFMPGLQII</sequence>
<dbReference type="GO" id="GO:0016020">
    <property type="term" value="C:membrane"/>
    <property type="evidence" value="ECO:0007669"/>
    <property type="project" value="UniProtKB-SubCell"/>
</dbReference>
<evidence type="ECO:0000256" key="5">
    <source>
        <dbReference type="ARBA" id="ARBA00023136"/>
    </source>
</evidence>
<evidence type="ECO:0000256" key="1">
    <source>
        <dbReference type="ARBA" id="ARBA00004370"/>
    </source>
</evidence>
<evidence type="ECO:0000256" key="4">
    <source>
        <dbReference type="ARBA" id="ARBA00022989"/>
    </source>
</evidence>
<dbReference type="PANTHER" id="PTHR21346:SF10">
    <property type="entry name" value="TRANSMEMBRANE PROTEIN"/>
    <property type="match status" value="1"/>
</dbReference>
<gene>
    <name evidence="7" type="ORF">HXX76_015887</name>
</gene>
<comment type="similarity">
    <text evidence="2">Belongs to the FUN14 family.</text>
</comment>
<dbReference type="Pfam" id="PF04930">
    <property type="entry name" value="FUN14"/>
    <property type="match status" value="1"/>
</dbReference>
<feature type="transmembrane region" description="Helical" evidence="6">
    <location>
        <begin position="20"/>
        <end position="38"/>
    </location>
</feature>
<feature type="transmembrane region" description="Helical" evidence="6">
    <location>
        <begin position="45"/>
        <end position="64"/>
    </location>
</feature>